<gene>
    <name evidence="1" type="ORF">SAMN05421819_3113</name>
</gene>
<dbReference type="Proteomes" id="UP000236728">
    <property type="component" value="Unassembled WGS sequence"/>
</dbReference>
<protein>
    <submittedName>
        <fullName evidence="1">Putative membrane protein</fullName>
    </submittedName>
</protein>
<name>A0A1H6AEM5_9BACT</name>
<dbReference type="InterPro" id="IPR009898">
    <property type="entry name" value="DUF1440"/>
</dbReference>
<dbReference type="OrthoDB" id="121289at2"/>
<evidence type="ECO:0000313" key="1">
    <source>
        <dbReference type="EMBL" id="SEG47168.1"/>
    </source>
</evidence>
<organism evidence="1 2">
    <name type="scientific">Bryocella elongata</name>
    <dbReference type="NCBI Taxonomy" id="863522"/>
    <lineage>
        <taxon>Bacteria</taxon>
        <taxon>Pseudomonadati</taxon>
        <taxon>Acidobacteriota</taxon>
        <taxon>Terriglobia</taxon>
        <taxon>Terriglobales</taxon>
        <taxon>Acidobacteriaceae</taxon>
        <taxon>Bryocella</taxon>
    </lineage>
</organism>
<evidence type="ECO:0000313" key="2">
    <source>
        <dbReference type="Proteomes" id="UP000236728"/>
    </source>
</evidence>
<keyword evidence="2" id="KW-1185">Reference proteome</keyword>
<dbReference type="AlphaFoldDB" id="A0A1H6AEM5"/>
<proteinExistence type="predicted"/>
<dbReference type="RefSeq" id="WP_103933979.1">
    <property type="nucleotide sequence ID" value="NZ_FNVA01000005.1"/>
</dbReference>
<dbReference type="Pfam" id="PF07274">
    <property type="entry name" value="DUF1440"/>
    <property type="match status" value="1"/>
</dbReference>
<accession>A0A1H6AEM5</accession>
<dbReference type="EMBL" id="FNVA01000005">
    <property type="protein sequence ID" value="SEG47168.1"/>
    <property type="molecule type" value="Genomic_DNA"/>
</dbReference>
<sequence>MQDKKPTRSLSKALIAGLVAGVVATAAKSLAERFYPPRTHGEPEPPEELAERIAGHKLSPQTKHVAAESLHWAFGAAAGAAYGALAEYYPAATAKEGAAFGMALMTLTHEAALPALDLGAAAEDQTPREHTSEMASHVLYGVVAEKVRGWVRRAID</sequence>
<reference evidence="1 2" key="1">
    <citation type="submission" date="2016-10" db="EMBL/GenBank/DDBJ databases">
        <authorList>
            <person name="de Groot N.N."/>
        </authorList>
    </citation>
    <scope>NUCLEOTIDE SEQUENCE [LARGE SCALE GENOMIC DNA]</scope>
    <source>
        <strain evidence="1 2">DSM 22489</strain>
    </source>
</reference>